<feature type="transmembrane region" description="Helical" evidence="1">
    <location>
        <begin position="56"/>
        <end position="73"/>
    </location>
</feature>
<keyword evidence="1" id="KW-0812">Transmembrane</keyword>
<comment type="caution">
    <text evidence="2">The sequence shown here is derived from an EMBL/GenBank/DDBJ whole genome shotgun (WGS) entry which is preliminary data.</text>
</comment>
<keyword evidence="3" id="KW-1185">Reference proteome</keyword>
<evidence type="ECO:0000256" key="1">
    <source>
        <dbReference type="SAM" id="Phobius"/>
    </source>
</evidence>
<dbReference type="EMBL" id="REFV01000001">
    <property type="protein sequence ID" value="RMB64029.1"/>
    <property type="molecule type" value="Genomic_DNA"/>
</dbReference>
<evidence type="ECO:0000313" key="3">
    <source>
        <dbReference type="Proteomes" id="UP000281985"/>
    </source>
</evidence>
<evidence type="ECO:0000313" key="2">
    <source>
        <dbReference type="EMBL" id="RMB64029.1"/>
    </source>
</evidence>
<gene>
    <name evidence="2" type="ORF">EAX61_01215</name>
</gene>
<sequence length="134" mass="15180">METKKNKLLNTFTDKMIKSAGLEEPATDFTAQIMQKVEALEASKTIVYEPLISKRVWWGIAVVIVSVLGYVMFTGKESTMFSNAVAEVTSQAPSWELPRLDFEFDVSNVMVYSFLILAGFVVVEIPLLRRMMKF</sequence>
<name>A0A3M0GS31_9FLAO</name>
<dbReference type="AlphaFoldDB" id="A0A3M0GS31"/>
<proteinExistence type="predicted"/>
<organism evidence="2 3">
    <name type="scientific">Dokdonia sinensis</name>
    <dbReference type="NCBI Taxonomy" id="2479847"/>
    <lineage>
        <taxon>Bacteria</taxon>
        <taxon>Pseudomonadati</taxon>
        <taxon>Bacteroidota</taxon>
        <taxon>Flavobacteriia</taxon>
        <taxon>Flavobacteriales</taxon>
        <taxon>Flavobacteriaceae</taxon>
        <taxon>Dokdonia</taxon>
    </lineage>
</organism>
<feature type="transmembrane region" description="Helical" evidence="1">
    <location>
        <begin position="109"/>
        <end position="128"/>
    </location>
</feature>
<dbReference type="RefSeq" id="WP_121915825.1">
    <property type="nucleotide sequence ID" value="NZ_REFV01000001.1"/>
</dbReference>
<keyword evidence="1" id="KW-0472">Membrane</keyword>
<dbReference type="Proteomes" id="UP000281985">
    <property type="component" value="Unassembled WGS sequence"/>
</dbReference>
<reference evidence="2 3" key="1">
    <citation type="submission" date="2018-10" db="EMBL/GenBank/DDBJ databases">
        <title>Dokdonia luteus sp. nov., isolated from sea water.</title>
        <authorList>
            <person name="Zhou L.Y."/>
            <person name="Du Z.J."/>
        </authorList>
    </citation>
    <scope>NUCLEOTIDE SEQUENCE [LARGE SCALE GENOMIC DNA]</scope>
    <source>
        <strain evidence="2 3">SH27</strain>
    </source>
</reference>
<dbReference type="OrthoDB" id="1442507at2"/>
<protein>
    <submittedName>
        <fullName evidence="2">Uncharacterized protein</fullName>
    </submittedName>
</protein>
<keyword evidence="1" id="KW-1133">Transmembrane helix</keyword>
<accession>A0A3M0GS31</accession>